<proteinExistence type="predicted"/>
<feature type="region of interest" description="Disordered" evidence="1">
    <location>
        <begin position="1"/>
        <end position="26"/>
    </location>
</feature>
<dbReference type="AlphaFoldDB" id="B9SYH2"/>
<feature type="compositionally biased region" description="Polar residues" evidence="1">
    <location>
        <begin position="114"/>
        <end position="123"/>
    </location>
</feature>
<sequence length="123" mass="13593">MNNNGPSSGVLRDKAQSSSRLKDPMDIQIVQSGINLGRKNLANPFESSLSIPKGFDPSNKPLTIFSSKKPLDLGKKRTRGNTRSKKAKVVSEYCVPSQKPRIGDDEDNHDDDNFSFSVFTQHS</sequence>
<dbReference type="EMBL" id="EQ974251">
    <property type="protein sequence ID" value="EEF31334.1"/>
    <property type="molecule type" value="Genomic_DNA"/>
</dbReference>
<dbReference type="Proteomes" id="UP000008311">
    <property type="component" value="Unassembled WGS sequence"/>
</dbReference>
<feature type="region of interest" description="Disordered" evidence="1">
    <location>
        <begin position="45"/>
        <end position="123"/>
    </location>
</feature>
<gene>
    <name evidence="2" type="ORF">RCOM_0517430</name>
</gene>
<name>B9SYH2_RICCO</name>
<evidence type="ECO:0000313" key="3">
    <source>
        <dbReference type="Proteomes" id="UP000008311"/>
    </source>
</evidence>
<evidence type="ECO:0000313" key="2">
    <source>
        <dbReference type="EMBL" id="EEF31334.1"/>
    </source>
</evidence>
<accession>B9SYH2</accession>
<protein>
    <submittedName>
        <fullName evidence="2">Uncharacterized protein</fullName>
    </submittedName>
</protein>
<organism evidence="2 3">
    <name type="scientific">Ricinus communis</name>
    <name type="common">Castor bean</name>
    <dbReference type="NCBI Taxonomy" id="3988"/>
    <lineage>
        <taxon>Eukaryota</taxon>
        <taxon>Viridiplantae</taxon>
        <taxon>Streptophyta</taxon>
        <taxon>Embryophyta</taxon>
        <taxon>Tracheophyta</taxon>
        <taxon>Spermatophyta</taxon>
        <taxon>Magnoliopsida</taxon>
        <taxon>eudicotyledons</taxon>
        <taxon>Gunneridae</taxon>
        <taxon>Pentapetalae</taxon>
        <taxon>rosids</taxon>
        <taxon>fabids</taxon>
        <taxon>Malpighiales</taxon>
        <taxon>Euphorbiaceae</taxon>
        <taxon>Acalyphoideae</taxon>
        <taxon>Acalypheae</taxon>
        <taxon>Ricinus</taxon>
    </lineage>
</organism>
<evidence type="ECO:0000256" key="1">
    <source>
        <dbReference type="SAM" id="MobiDB-lite"/>
    </source>
</evidence>
<keyword evidence="3" id="KW-1185">Reference proteome</keyword>
<dbReference type="InParanoid" id="B9SYH2"/>
<reference evidence="3" key="1">
    <citation type="journal article" date="2010" name="Nat. Biotechnol.">
        <title>Draft genome sequence of the oilseed species Ricinus communis.</title>
        <authorList>
            <person name="Chan A.P."/>
            <person name="Crabtree J."/>
            <person name="Zhao Q."/>
            <person name="Lorenzi H."/>
            <person name="Orvis J."/>
            <person name="Puiu D."/>
            <person name="Melake-Berhan A."/>
            <person name="Jones K.M."/>
            <person name="Redman J."/>
            <person name="Chen G."/>
            <person name="Cahoon E.B."/>
            <person name="Gedil M."/>
            <person name="Stanke M."/>
            <person name="Haas B.J."/>
            <person name="Wortman J.R."/>
            <person name="Fraser-Liggett C.M."/>
            <person name="Ravel J."/>
            <person name="Rabinowicz P.D."/>
        </authorList>
    </citation>
    <scope>NUCLEOTIDE SEQUENCE [LARGE SCALE GENOMIC DNA]</scope>
    <source>
        <strain evidence="3">cv. Hale</strain>
    </source>
</reference>
<feature type="compositionally biased region" description="Basic and acidic residues" evidence="1">
    <location>
        <begin position="11"/>
        <end position="25"/>
    </location>
</feature>
<feature type="compositionally biased region" description="Basic residues" evidence="1">
    <location>
        <begin position="76"/>
        <end position="88"/>
    </location>
</feature>